<dbReference type="EMBL" id="VKAC01000006">
    <property type="protein sequence ID" value="TXR56049.1"/>
    <property type="molecule type" value="Genomic_DNA"/>
</dbReference>
<protein>
    <submittedName>
        <fullName evidence="3">Uncharacterized protein</fullName>
    </submittedName>
</protein>
<dbReference type="Proteomes" id="UP000321234">
    <property type="component" value="Unassembled WGS sequence"/>
</dbReference>
<evidence type="ECO:0000256" key="1">
    <source>
        <dbReference type="SAM" id="MobiDB-lite"/>
    </source>
</evidence>
<accession>A0A5C8ZFL1</accession>
<evidence type="ECO:0000313" key="3">
    <source>
        <dbReference type="EMBL" id="TXR56049.1"/>
    </source>
</evidence>
<feature type="region of interest" description="Disordered" evidence="1">
    <location>
        <begin position="27"/>
        <end position="76"/>
    </location>
</feature>
<evidence type="ECO:0000256" key="2">
    <source>
        <dbReference type="SAM" id="SignalP"/>
    </source>
</evidence>
<keyword evidence="2" id="KW-0732">Signal</keyword>
<gene>
    <name evidence="3" type="ORF">FMM08_11390</name>
</gene>
<keyword evidence="4" id="KW-1185">Reference proteome</keyword>
<proteinExistence type="predicted"/>
<name>A0A5C8ZFL1_9ACTN</name>
<organism evidence="3 4">
    <name type="scientific">Quadrisphaera setariae</name>
    <dbReference type="NCBI Taxonomy" id="2593304"/>
    <lineage>
        <taxon>Bacteria</taxon>
        <taxon>Bacillati</taxon>
        <taxon>Actinomycetota</taxon>
        <taxon>Actinomycetes</taxon>
        <taxon>Kineosporiales</taxon>
        <taxon>Kineosporiaceae</taxon>
        <taxon>Quadrisphaera</taxon>
    </lineage>
</organism>
<dbReference type="OrthoDB" id="10003934at2"/>
<dbReference type="AlphaFoldDB" id="A0A5C8ZFL1"/>
<feature type="signal peptide" evidence="2">
    <location>
        <begin position="1"/>
        <end position="25"/>
    </location>
</feature>
<sequence length="150" mass="14536">MSPTNRRARAGALAAALGLVALATACGGGSSTTAASTTTSAPPTTAATATGPAESASPSSAGTSSSPGAPASPTAFTDATACATFGDRGVESRLMDVYADDAASATLVQEYAGAPAFQEALRQTVDLLRSSDGELEGDFLATACADQPTG</sequence>
<feature type="chain" id="PRO_5038689727" evidence="2">
    <location>
        <begin position="26"/>
        <end position="150"/>
    </location>
</feature>
<evidence type="ECO:0000313" key="4">
    <source>
        <dbReference type="Proteomes" id="UP000321234"/>
    </source>
</evidence>
<dbReference type="RefSeq" id="WP_147926481.1">
    <property type="nucleotide sequence ID" value="NZ_VKAC01000006.1"/>
</dbReference>
<dbReference type="PROSITE" id="PS51257">
    <property type="entry name" value="PROKAR_LIPOPROTEIN"/>
    <property type="match status" value="1"/>
</dbReference>
<reference evidence="3 4" key="1">
    <citation type="submission" date="2019-07" db="EMBL/GenBank/DDBJ databases">
        <title>Quadrisphaera sp. strain DD2A genome sequencing and assembly.</title>
        <authorList>
            <person name="Kim I."/>
        </authorList>
    </citation>
    <scope>NUCLEOTIDE SEQUENCE [LARGE SCALE GENOMIC DNA]</scope>
    <source>
        <strain evidence="3 4">DD2A</strain>
    </source>
</reference>
<comment type="caution">
    <text evidence="3">The sequence shown here is derived from an EMBL/GenBank/DDBJ whole genome shotgun (WGS) entry which is preliminary data.</text>
</comment>